<dbReference type="GO" id="GO:0016829">
    <property type="term" value="F:lyase activity"/>
    <property type="evidence" value="ECO:0007669"/>
    <property type="project" value="UniProtKB-KW"/>
</dbReference>
<evidence type="ECO:0000313" key="5">
    <source>
        <dbReference type="Proteomes" id="UP000290608"/>
    </source>
</evidence>
<evidence type="ECO:0000313" key="4">
    <source>
        <dbReference type="EMBL" id="RXG25996.1"/>
    </source>
</evidence>
<sequence>MKYIVFFLVVVGSCEYSNSQALKDIDDFLLMDKENLFQFKKDLKEKSLKQFSEEVREEAGEALSKGPYSVINDMTVCNLEKNSYQSFSPYYYKSKKGRGLHKVDGLVNRKVKEFEDKENFNRLMIDLKILSLAYFFYEDEIYALKAIDQLKCWFLDAESGMLPHLEYAQMKPGTCQGNPSGVIEFRKIAVLPDIIQLLKPSPNWNQKIEKDLKEWLSRYLIWLEQSDSGIKLMNSSNNLFNYYYLQRIALASYLDRPDSEITKILDAVQSKLVNSQLTESGKMPLEEKRGTPINYILFNLRVISNLSTLAVRYGKESWFNLNTPLGRRLYKTLERLPDLDGFQDTNTFNKNLVKFFKGKYSNNMGEMEINSINLYGNNPSFYFFQL</sequence>
<dbReference type="AlphaFoldDB" id="A0A4Q0PHE6"/>
<proteinExistence type="predicted"/>
<dbReference type="RefSeq" id="WP_073100385.1">
    <property type="nucleotide sequence ID" value="NZ_QOVL01000020.1"/>
</dbReference>
<evidence type="ECO:0000259" key="3">
    <source>
        <dbReference type="Pfam" id="PF05426"/>
    </source>
</evidence>
<keyword evidence="1" id="KW-0732">Signal</keyword>
<dbReference type="InterPro" id="IPR008929">
    <property type="entry name" value="Chondroitin_lyas"/>
</dbReference>
<dbReference type="STRING" id="1122159.SAMN02745246_03328"/>
<protein>
    <submittedName>
        <fullName evidence="4">Alginate lyase</fullName>
    </submittedName>
</protein>
<reference evidence="4 5" key="1">
    <citation type="submission" date="2018-07" db="EMBL/GenBank/DDBJ databases">
        <title>Leeuwenhoekiella genomics.</title>
        <authorList>
            <person name="Tahon G."/>
            <person name="Willems A."/>
        </authorList>
    </citation>
    <scope>NUCLEOTIDE SEQUENCE [LARGE SCALE GENOMIC DNA]</scope>
    <source>
        <strain evidence="4 5">LMG 1345</strain>
    </source>
</reference>
<dbReference type="GO" id="GO:0042597">
    <property type="term" value="C:periplasmic space"/>
    <property type="evidence" value="ECO:0007669"/>
    <property type="project" value="InterPro"/>
</dbReference>
<comment type="caution">
    <text evidence="4">The sequence shown here is derived from an EMBL/GenBank/DDBJ whole genome shotgun (WGS) entry which is preliminary data.</text>
</comment>
<dbReference type="Proteomes" id="UP000290608">
    <property type="component" value="Unassembled WGS sequence"/>
</dbReference>
<organism evidence="4 5">
    <name type="scientific">Leeuwenhoekiella marinoflava</name>
    <dbReference type="NCBI Taxonomy" id="988"/>
    <lineage>
        <taxon>Bacteria</taxon>
        <taxon>Pseudomonadati</taxon>
        <taxon>Bacteroidota</taxon>
        <taxon>Flavobacteriia</taxon>
        <taxon>Flavobacteriales</taxon>
        <taxon>Flavobacteriaceae</taxon>
        <taxon>Leeuwenhoekiella</taxon>
    </lineage>
</organism>
<dbReference type="SUPFAM" id="SSF48230">
    <property type="entry name" value="Chondroitin AC/alginate lyase"/>
    <property type="match status" value="1"/>
</dbReference>
<dbReference type="EMBL" id="QOVL01000020">
    <property type="protein sequence ID" value="RXG25996.1"/>
    <property type="molecule type" value="Genomic_DNA"/>
</dbReference>
<dbReference type="Gene3D" id="1.50.10.100">
    <property type="entry name" value="Chondroitin AC/alginate lyase"/>
    <property type="match status" value="1"/>
</dbReference>
<dbReference type="Pfam" id="PF05426">
    <property type="entry name" value="Alginate_lyase"/>
    <property type="match status" value="1"/>
</dbReference>
<evidence type="ECO:0000256" key="1">
    <source>
        <dbReference type="ARBA" id="ARBA00022729"/>
    </source>
</evidence>
<feature type="domain" description="Alginate lyase" evidence="3">
    <location>
        <begin position="81"/>
        <end position="336"/>
    </location>
</feature>
<dbReference type="InterPro" id="IPR008397">
    <property type="entry name" value="Alginate_lyase_dom"/>
</dbReference>
<keyword evidence="2 4" id="KW-0456">Lyase</keyword>
<name>A0A4Q0PHE6_9FLAO</name>
<evidence type="ECO:0000256" key="2">
    <source>
        <dbReference type="ARBA" id="ARBA00023239"/>
    </source>
</evidence>
<accession>A0A4Q0PHE6</accession>
<gene>
    <name evidence="4" type="ORF">DSL99_3402</name>
</gene>